<dbReference type="EMBL" id="BAABJP010000048">
    <property type="protein sequence ID" value="GAA5171428.1"/>
    <property type="molecule type" value="Genomic_DNA"/>
</dbReference>
<dbReference type="SFLD" id="SFLDG01020">
    <property type="entry name" value="Terpene_Cyclase_Like_2"/>
    <property type="match status" value="1"/>
</dbReference>
<comment type="similarity">
    <text evidence="2">Belongs to the terpene synthase family.</text>
</comment>
<comment type="cofactor">
    <cofactor evidence="2">
        <name>Mg(2+)</name>
        <dbReference type="ChEBI" id="CHEBI:18420"/>
    </cofactor>
</comment>
<dbReference type="SUPFAM" id="SSF48576">
    <property type="entry name" value="Terpenoid synthases"/>
    <property type="match status" value="1"/>
</dbReference>
<organism evidence="3 4">
    <name type="scientific">Pseudonocardia eucalypti</name>
    <dbReference type="NCBI Taxonomy" id="648755"/>
    <lineage>
        <taxon>Bacteria</taxon>
        <taxon>Bacillati</taxon>
        <taxon>Actinomycetota</taxon>
        <taxon>Actinomycetes</taxon>
        <taxon>Pseudonocardiales</taxon>
        <taxon>Pseudonocardiaceae</taxon>
        <taxon>Pseudonocardia</taxon>
    </lineage>
</organism>
<keyword evidence="2" id="KW-0479">Metal-binding</keyword>
<keyword evidence="4" id="KW-1185">Reference proteome</keyword>
<keyword evidence="2" id="KW-0460">Magnesium</keyword>
<dbReference type="Pfam" id="PF19086">
    <property type="entry name" value="Terpene_syn_C_2"/>
    <property type="match status" value="1"/>
</dbReference>
<sequence length="364" mass="40919">MLPLEVPAFYCPLPLIMHPELELIAKGSLDWFQGFGFFPGEERRRALRDWLFTELVAYCYPDDDPDRVQLMADLVHWTTFDDSQIDGDDSYVRDTCTEQAGGLLALSVKLVRMLETGDPDLLPSDPWIGSLFDLRRRVAAIATPAQLARWTGAFREYLLAAAWKNSCARRRIQPSLADYLTMRTAGGGVQLYTTLSDVVGGYQLTDAELSHPPVRALTDMAHTIVAWDNDLFSDYKETLTEDPAINLVTVLAAEHGYDKQRAVPVAMAMRDRALGRYLRVLRHTGDSLTEAQRRYVLSLSRWIASNIETSALSTRYTNPLDQPAAAMPHAEFATDRTAAPTDDNPTPLPFPTIAWWWNESLAPR</sequence>
<evidence type="ECO:0000313" key="3">
    <source>
        <dbReference type="EMBL" id="GAA5171428.1"/>
    </source>
</evidence>
<comment type="caution">
    <text evidence="3">The sequence shown here is derived from an EMBL/GenBank/DDBJ whole genome shotgun (WGS) entry which is preliminary data.</text>
</comment>
<reference evidence="4" key="1">
    <citation type="journal article" date="2019" name="Int. J. Syst. Evol. Microbiol.">
        <title>The Global Catalogue of Microorganisms (GCM) 10K type strain sequencing project: providing services to taxonomists for standard genome sequencing and annotation.</title>
        <authorList>
            <consortium name="The Broad Institute Genomics Platform"/>
            <consortium name="The Broad Institute Genome Sequencing Center for Infectious Disease"/>
            <person name="Wu L."/>
            <person name="Ma J."/>
        </authorList>
    </citation>
    <scope>NUCLEOTIDE SEQUENCE [LARGE SCALE GENOMIC DNA]</scope>
    <source>
        <strain evidence="4">JCM 18303</strain>
    </source>
</reference>
<proteinExistence type="inferred from homology"/>
<gene>
    <name evidence="3" type="ORF">GCM10023321_69990</name>
</gene>
<evidence type="ECO:0000313" key="4">
    <source>
        <dbReference type="Proteomes" id="UP001428817"/>
    </source>
</evidence>
<dbReference type="PANTHER" id="PTHR35201">
    <property type="entry name" value="TERPENE SYNTHASE"/>
    <property type="match status" value="1"/>
</dbReference>
<dbReference type="PANTHER" id="PTHR35201:SF4">
    <property type="entry name" value="BETA-PINACENE SYNTHASE-RELATED"/>
    <property type="match status" value="1"/>
</dbReference>
<protein>
    <recommendedName>
        <fullName evidence="2">Terpene synthase</fullName>
        <ecNumber evidence="2">4.2.3.-</ecNumber>
    </recommendedName>
</protein>
<dbReference type="InterPro" id="IPR034686">
    <property type="entry name" value="Terpene_cyclase-like_2"/>
</dbReference>
<dbReference type="InterPro" id="IPR008949">
    <property type="entry name" value="Isoprenoid_synthase_dom_sf"/>
</dbReference>
<dbReference type="Proteomes" id="UP001428817">
    <property type="component" value="Unassembled WGS sequence"/>
</dbReference>
<evidence type="ECO:0000256" key="2">
    <source>
        <dbReference type="RuleBase" id="RU366034"/>
    </source>
</evidence>
<name>A0ABP9R4J4_9PSEU</name>
<dbReference type="Gene3D" id="1.10.600.10">
    <property type="entry name" value="Farnesyl Diphosphate Synthase"/>
    <property type="match status" value="1"/>
</dbReference>
<dbReference type="SFLD" id="SFLDS00005">
    <property type="entry name" value="Isoprenoid_Synthase_Type_I"/>
    <property type="match status" value="1"/>
</dbReference>
<dbReference type="RefSeq" id="WP_185063285.1">
    <property type="nucleotide sequence ID" value="NZ_BAABJP010000048.1"/>
</dbReference>
<evidence type="ECO:0000256" key="1">
    <source>
        <dbReference type="ARBA" id="ARBA00023239"/>
    </source>
</evidence>
<keyword evidence="1 2" id="KW-0456">Lyase</keyword>
<dbReference type="EC" id="4.2.3.-" evidence="2"/>
<accession>A0ABP9R4J4</accession>